<protein>
    <submittedName>
        <fullName evidence="1">Uncharacterized protein</fullName>
    </submittedName>
</protein>
<dbReference type="Proteomes" id="UP000005396">
    <property type="component" value="Unassembled WGS sequence"/>
</dbReference>
<dbReference type="AlphaFoldDB" id="A8RRV4"/>
<comment type="caution">
    <text evidence="1">The sequence shown here is derived from an EMBL/GenBank/DDBJ whole genome shotgun (WGS) entry which is preliminary data.</text>
</comment>
<reference evidence="1 2" key="1">
    <citation type="submission" date="2007-08" db="EMBL/GenBank/DDBJ databases">
        <authorList>
            <person name="Fulton L."/>
            <person name="Clifton S."/>
            <person name="Fulton B."/>
            <person name="Xu J."/>
            <person name="Minx P."/>
            <person name="Pepin K.H."/>
            <person name="Johnson M."/>
            <person name="Thiruvilangam P."/>
            <person name="Bhonagiri V."/>
            <person name="Nash W.E."/>
            <person name="Mardis E.R."/>
            <person name="Wilson R.K."/>
        </authorList>
    </citation>
    <scope>NUCLEOTIDE SEQUENCE [LARGE SCALE GENOMIC DNA]</scope>
    <source>
        <strain evidence="2">ATCC BAA-613 / DSM 15670 / CCUG 46953 / JCM 12243 / WAL 16351</strain>
    </source>
</reference>
<accession>A8RRV4</accession>
<sequence length="49" mass="6011">MEECKKLIYDLMNGRLDFKDNPPEECKYVEDEFSMNSQREKCVNRHIQR</sequence>
<gene>
    <name evidence="1" type="ORF">CLOBOL_03107</name>
</gene>
<dbReference type="PaxDb" id="411902-CLOBOL_03107"/>
<dbReference type="HOGENOM" id="CLU_3134020_0_0_9"/>
<evidence type="ECO:0000313" key="2">
    <source>
        <dbReference type="Proteomes" id="UP000005396"/>
    </source>
</evidence>
<evidence type="ECO:0000313" key="1">
    <source>
        <dbReference type="EMBL" id="EDP16343.1"/>
    </source>
</evidence>
<name>A8RRV4_ENTBW</name>
<reference evidence="1 2" key="2">
    <citation type="submission" date="2007-09" db="EMBL/GenBank/DDBJ databases">
        <title>Draft genome sequence of Clostridium bolteae (ATCC BAA-613).</title>
        <authorList>
            <person name="Sudarsanam P."/>
            <person name="Ley R."/>
            <person name="Guruge J."/>
            <person name="Turnbaugh P.J."/>
            <person name="Mahowald M."/>
            <person name="Liep D."/>
            <person name="Gordon J."/>
        </authorList>
    </citation>
    <scope>NUCLEOTIDE SEQUENCE [LARGE SCALE GENOMIC DNA]</scope>
    <source>
        <strain evidence="2">ATCC BAA-613 / DSM 15670 / CCUG 46953 / JCM 12243 / WAL 16351</strain>
    </source>
</reference>
<proteinExistence type="predicted"/>
<dbReference type="EMBL" id="ABCC02000029">
    <property type="protein sequence ID" value="EDP16343.1"/>
    <property type="molecule type" value="Genomic_DNA"/>
</dbReference>
<organism evidence="1 2">
    <name type="scientific">Enterocloster bolteae (strain ATCC BAA-613 / DSM 15670 / CCUG 46953 / JCM 12243 / WAL 16351)</name>
    <name type="common">Clostridium bolteae</name>
    <dbReference type="NCBI Taxonomy" id="411902"/>
    <lineage>
        <taxon>Bacteria</taxon>
        <taxon>Bacillati</taxon>
        <taxon>Bacillota</taxon>
        <taxon>Clostridia</taxon>
        <taxon>Lachnospirales</taxon>
        <taxon>Lachnospiraceae</taxon>
        <taxon>Enterocloster</taxon>
    </lineage>
</organism>